<comment type="caution">
    <text evidence="2">The sequence shown here is derived from an EMBL/GenBank/DDBJ whole genome shotgun (WGS) entry which is preliminary data.</text>
</comment>
<evidence type="ECO:0000256" key="1">
    <source>
        <dbReference type="SAM" id="MobiDB-lite"/>
    </source>
</evidence>
<keyword evidence="3" id="KW-1185">Reference proteome</keyword>
<evidence type="ECO:0000313" key="3">
    <source>
        <dbReference type="Proteomes" id="UP000314294"/>
    </source>
</evidence>
<dbReference type="AlphaFoldDB" id="A0A4Z2HQ65"/>
<organism evidence="2 3">
    <name type="scientific">Liparis tanakae</name>
    <name type="common">Tanaka's snailfish</name>
    <dbReference type="NCBI Taxonomy" id="230148"/>
    <lineage>
        <taxon>Eukaryota</taxon>
        <taxon>Metazoa</taxon>
        <taxon>Chordata</taxon>
        <taxon>Craniata</taxon>
        <taxon>Vertebrata</taxon>
        <taxon>Euteleostomi</taxon>
        <taxon>Actinopterygii</taxon>
        <taxon>Neopterygii</taxon>
        <taxon>Teleostei</taxon>
        <taxon>Neoteleostei</taxon>
        <taxon>Acanthomorphata</taxon>
        <taxon>Eupercaria</taxon>
        <taxon>Perciformes</taxon>
        <taxon>Cottioidei</taxon>
        <taxon>Cottales</taxon>
        <taxon>Liparidae</taxon>
        <taxon>Liparis</taxon>
    </lineage>
</organism>
<reference evidence="2 3" key="1">
    <citation type="submission" date="2019-03" db="EMBL/GenBank/DDBJ databases">
        <title>First draft genome of Liparis tanakae, snailfish: a comprehensive survey of snailfish specific genes.</title>
        <authorList>
            <person name="Kim W."/>
            <person name="Song I."/>
            <person name="Jeong J.-H."/>
            <person name="Kim D."/>
            <person name="Kim S."/>
            <person name="Ryu S."/>
            <person name="Song J.Y."/>
            <person name="Lee S.K."/>
        </authorList>
    </citation>
    <scope>NUCLEOTIDE SEQUENCE [LARGE SCALE GENOMIC DNA]</scope>
    <source>
        <tissue evidence="2">Muscle</tissue>
    </source>
</reference>
<proteinExistence type="predicted"/>
<gene>
    <name evidence="2" type="ORF">EYF80_021768</name>
</gene>
<feature type="region of interest" description="Disordered" evidence="1">
    <location>
        <begin position="1"/>
        <end position="34"/>
    </location>
</feature>
<dbReference type="EMBL" id="SRLO01000196">
    <property type="protein sequence ID" value="TNN67976.1"/>
    <property type="molecule type" value="Genomic_DNA"/>
</dbReference>
<evidence type="ECO:0000313" key="2">
    <source>
        <dbReference type="EMBL" id="TNN67976.1"/>
    </source>
</evidence>
<accession>A0A4Z2HQ65</accession>
<sequence length="154" mass="17116">MQLSGKFPLSAPIRYRRCPQEEEGQARLPPSSSSGSFQKHLVVYMQHTPPARRLAGSGTSSPPRDDAKTQKSLGILMACLVANLRTQSWQRNTPPLLLQSSCDCGDRKDSRGTSFSERVWESLAVCFGDSLARSLILNPRWASRWHTYAAGVRI</sequence>
<name>A0A4Z2HQ65_9TELE</name>
<protein>
    <submittedName>
        <fullName evidence="2">Uncharacterized protein</fullName>
    </submittedName>
</protein>
<dbReference type="Proteomes" id="UP000314294">
    <property type="component" value="Unassembled WGS sequence"/>
</dbReference>